<dbReference type="GO" id="GO:0005683">
    <property type="term" value="C:U7 snRNP"/>
    <property type="evidence" value="ECO:0007669"/>
    <property type="project" value="TreeGrafter"/>
</dbReference>
<dbReference type="SUPFAM" id="SSF50182">
    <property type="entry name" value="Sm-like ribonucleoproteins"/>
    <property type="match status" value="1"/>
</dbReference>
<dbReference type="InterPro" id="IPR010920">
    <property type="entry name" value="LSM_dom_sf"/>
</dbReference>
<sequence>MADDESRKRERIVAFYEKYNPENVKNIPEILRVFAGREEVLCAKLHKKYGCHPDILPGPTATDAFDITYRPVAAPSSTQDPLDFRSATFNAQLALKEKRLAHVQPLDNLYKCRTLLPSHDPNHIQTRAPQEKKVKKPAEDRVVPKKPPVLHAIADLYETGPLSLLRACLLAKAKVVVVVRRIANIRGTCTGYLKGFDKHMNLVLLDVTERYVPLHCVNDERGSDTGIAKWRSHPLTVTRYAKQLLIRGDNIVLVYPTNPLSRNDLK</sequence>
<feature type="compositionally biased region" description="Basic and acidic residues" evidence="1">
    <location>
        <begin position="129"/>
        <end position="141"/>
    </location>
</feature>
<evidence type="ECO:0000259" key="2">
    <source>
        <dbReference type="SMART" id="SM00651"/>
    </source>
</evidence>
<keyword evidence="4" id="KW-1185">Reference proteome</keyword>
<comment type="caution">
    <text evidence="3">The sequence shown here is derived from an EMBL/GenBank/DDBJ whole genome shotgun (WGS) entry which is preliminary data.</text>
</comment>
<dbReference type="InterPro" id="IPR001163">
    <property type="entry name" value="Sm_dom_euk/arc"/>
</dbReference>
<name>A0A6G0WZ66_9STRA</name>
<dbReference type="EMBL" id="VJMJ01000128">
    <property type="protein sequence ID" value="KAF0732819.1"/>
    <property type="molecule type" value="Genomic_DNA"/>
</dbReference>
<reference evidence="3 4" key="1">
    <citation type="submission" date="2019-07" db="EMBL/GenBank/DDBJ databases">
        <title>Genomics analysis of Aphanomyces spp. identifies a new class of oomycete effector associated with host adaptation.</title>
        <authorList>
            <person name="Gaulin E."/>
        </authorList>
    </citation>
    <scope>NUCLEOTIDE SEQUENCE [LARGE SCALE GENOMIC DNA]</scope>
    <source>
        <strain evidence="3 4">ATCC 201684</strain>
    </source>
</reference>
<feature type="domain" description="Sm" evidence="2">
    <location>
        <begin position="173"/>
        <end position="256"/>
    </location>
</feature>
<evidence type="ECO:0000256" key="1">
    <source>
        <dbReference type="SAM" id="MobiDB-lite"/>
    </source>
</evidence>
<feature type="region of interest" description="Disordered" evidence="1">
    <location>
        <begin position="121"/>
        <end position="141"/>
    </location>
</feature>
<dbReference type="InterPro" id="IPR039267">
    <property type="entry name" value="Lsm11"/>
</dbReference>
<dbReference type="GO" id="GO:0006398">
    <property type="term" value="P:mRNA 3'-end processing by stem-loop binding and cleavage"/>
    <property type="evidence" value="ECO:0007669"/>
    <property type="project" value="TreeGrafter"/>
</dbReference>
<dbReference type="PANTHER" id="PTHR21415:SF1">
    <property type="entry name" value="U7 SNRNA-ASSOCIATED SM-LIKE PROTEIN LSM11"/>
    <property type="match status" value="1"/>
</dbReference>
<dbReference type="VEuPathDB" id="FungiDB:AeMF1_013118"/>
<dbReference type="PANTHER" id="PTHR21415">
    <property type="entry name" value="U7 SNRNA-ASSOCIATED SM-LIKE PROTEIN LSM11"/>
    <property type="match status" value="1"/>
</dbReference>
<dbReference type="Proteomes" id="UP000481153">
    <property type="component" value="Unassembled WGS sequence"/>
</dbReference>
<evidence type="ECO:0000313" key="3">
    <source>
        <dbReference type="EMBL" id="KAF0732819.1"/>
    </source>
</evidence>
<evidence type="ECO:0000313" key="4">
    <source>
        <dbReference type="Proteomes" id="UP000481153"/>
    </source>
</evidence>
<protein>
    <recommendedName>
        <fullName evidence="2">Sm domain-containing protein</fullName>
    </recommendedName>
</protein>
<proteinExistence type="predicted"/>
<accession>A0A6G0WZ66</accession>
<gene>
    <name evidence="3" type="ORF">Ae201684_010148</name>
</gene>
<dbReference type="SMART" id="SM00651">
    <property type="entry name" value="Sm"/>
    <property type="match status" value="1"/>
</dbReference>
<dbReference type="Pfam" id="PF01423">
    <property type="entry name" value="LSM"/>
    <property type="match status" value="1"/>
</dbReference>
<dbReference type="AlphaFoldDB" id="A0A6G0WZ66"/>
<organism evidence="3 4">
    <name type="scientific">Aphanomyces euteiches</name>
    <dbReference type="NCBI Taxonomy" id="100861"/>
    <lineage>
        <taxon>Eukaryota</taxon>
        <taxon>Sar</taxon>
        <taxon>Stramenopiles</taxon>
        <taxon>Oomycota</taxon>
        <taxon>Saprolegniomycetes</taxon>
        <taxon>Saprolegniales</taxon>
        <taxon>Verrucalvaceae</taxon>
        <taxon>Aphanomyces</taxon>
    </lineage>
</organism>
<dbReference type="GO" id="GO:0071209">
    <property type="term" value="F:U7 snRNA binding"/>
    <property type="evidence" value="ECO:0007669"/>
    <property type="project" value="InterPro"/>
</dbReference>
<dbReference type="Gene3D" id="2.30.30.100">
    <property type="match status" value="1"/>
</dbReference>